<feature type="transmembrane region" description="Helical" evidence="5">
    <location>
        <begin position="261"/>
        <end position="284"/>
    </location>
</feature>
<dbReference type="AlphaFoldDB" id="A0A934VA64"/>
<feature type="transmembrane region" description="Helical" evidence="5">
    <location>
        <begin position="361"/>
        <end position="383"/>
    </location>
</feature>
<dbReference type="PROSITE" id="PS50801">
    <property type="entry name" value="STAS"/>
    <property type="match status" value="1"/>
</dbReference>
<feature type="transmembrane region" description="Helical" evidence="5">
    <location>
        <begin position="296"/>
        <end position="314"/>
    </location>
</feature>
<dbReference type="InterPro" id="IPR002645">
    <property type="entry name" value="STAS_dom"/>
</dbReference>
<sequence>MTSPATTARGLCSIVPALGWLRGYKPAWLRADLVAGVTLAAYLMPASIGDASLAGLPPAAGLYACLFSGLVFWLFTSSRQTTVTVTSAISLLVGSTLGPMAAGDPARHAALAATTAIMVAVLALLARLFRAGVIVNFISESVLVGFKCGVALYLASSQLPKLCGLSGTHGDFWDKISHFIRNVGDTNPASITIGGGALVLLLLAKKLVPNKPAALVVVIAGLCAGAWFDLAAHGVKLLGLVPQGLPALGLHGISRSDLNQLLPLAMACFLLGAVETAAIGRMFARKHDYRLNCDQEFLALAGANLMAGLGQGFPTSGGMSQSLVNESAGARTPLSGFISALIILLVVLFLSDLLRFLPQPVLAAIVLVAVTGLFKLSALKHIWNFSRAEFSVAATALLGVLGSGLLMGVLIGATLSLLLLLHRSMYPRSTELGRVPGTDYFADAIRHPVNRRLPESFIFRSDGAILYFNAEFVRDRFFELLDARGSGVRLAVFHLGTVPAIDLAGVEMLAEIHETLQQRGIGFRLSEAHSGVREALRRAGFEKFHGPIVPDQTVSTVLEQYLSAHDKPRNHP</sequence>
<keyword evidence="4 5" id="KW-0472">Membrane</keyword>
<evidence type="ECO:0000256" key="2">
    <source>
        <dbReference type="ARBA" id="ARBA00022692"/>
    </source>
</evidence>
<dbReference type="Gene3D" id="3.30.750.24">
    <property type="entry name" value="STAS domain"/>
    <property type="match status" value="1"/>
</dbReference>
<gene>
    <name evidence="7" type="primary">sulP</name>
    <name evidence="7" type="ORF">JIN84_02850</name>
</gene>
<feature type="transmembrane region" description="Helical" evidence="5">
    <location>
        <begin position="27"/>
        <end position="44"/>
    </location>
</feature>
<dbReference type="Pfam" id="PF00916">
    <property type="entry name" value="Sulfate_transp"/>
    <property type="match status" value="1"/>
</dbReference>
<dbReference type="InterPro" id="IPR011547">
    <property type="entry name" value="SLC26A/SulP_dom"/>
</dbReference>
<dbReference type="CDD" id="cd07042">
    <property type="entry name" value="STAS_SulP_like_sulfate_transporter"/>
    <property type="match status" value="1"/>
</dbReference>
<evidence type="ECO:0000256" key="4">
    <source>
        <dbReference type="ARBA" id="ARBA00023136"/>
    </source>
</evidence>
<dbReference type="InterPro" id="IPR036513">
    <property type="entry name" value="STAS_dom_sf"/>
</dbReference>
<protein>
    <submittedName>
        <fullName evidence="7">Sulfate permease</fullName>
    </submittedName>
</protein>
<evidence type="ECO:0000313" key="8">
    <source>
        <dbReference type="Proteomes" id="UP000600139"/>
    </source>
</evidence>
<dbReference type="GO" id="GO:0055085">
    <property type="term" value="P:transmembrane transport"/>
    <property type="evidence" value="ECO:0007669"/>
    <property type="project" value="InterPro"/>
</dbReference>
<evidence type="ECO:0000256" key="5">
    <source>
        <dbReference type="SAM" id="Phobius"/>
    </source>
</evidence>
<evidence type="ECO:0000259" key="6">
    <source>
        <dbReference type="PROSITE" id="PS50801"/>
    </source>
</evidence>
<feature type="transmembrane region" description="Helical" evidence="5">
    <location>
        <begin position="108"/>
        <end position="126"/>
    </location>
</feature>
<dbReference type="Proteomes" id="UP000600139">
    <property type="component" value="Unassembled WGS sequence"/>
</dbReference>
<dbReference type="SUPFAM" id="SSF52091">
    <property type="entry name" value="SpoIIaa-like"/>
    <property type="match status" value="1"/>
</dbReference>
<feature type="transmembrane region" description="Helical" evidence="5">
    <location>
        <begin position="395"/>
        <end position="421"/>
    </location>
</feature>
<comment type="subcellular location">
    <subcellularLocation>
        <location evidence="1">Membrane</location>
        <topology evidence="1">Multi-pass membrane protein</topology>
    </subcellularLocation>
</comment>
<feature type="transmembrane region" description="Helical" evidence="5">
    <location>
        <begin position="56"/>
        <end position="75"/>
    </location>
</feature>
<dbReference type="EMBL" id="JAENIK010000004">
    <property type="protein sequence ID" value="MBK1814536.1"/>
    <property type="molecule type" value="Genomic_DNA"/>
</dbReference>
<dbReference type="PANTHER" id="PTHR11814">
    <property type="entry name" value="SULFATE TRANSPORTER"/>
    <property type="match status" value="1"/>
</dbReference>
<organism evidence="7 8">
    <name type="scientific">Luteolibacter yonseiensis</name>
    <dbReference type="NCBI Taxonomy" id="1144680"/>
    <lineage>
        <taxon>Bacteria</taxon>
        <taxon>Pseudomonadati</taxon>
        <taxon>Verrucomicrobiota</taxon>
        <taxon>Verrucomicrobiia</taxon>
        <taxon>Verrucomicrobiales</taxon>
        <taxon>Verrucomicrobiaceae</taxon>
        <taxon>Luteolibacter</taxon>
    </lineage>
</organism>
<feature type="transmembrane region" description="Helical" evidence="5">
    <location>
        <begin position="334"/>
        <end position="354"/>
    </location>
</feature>
<proteinExistence type="predicted"/>
<comment type="caution">
    <text evidence="7">The sequence shown here is derived from an EMBL/GenBank/DDBJ whole genome shotgun (WGS) entry which is preliminary data.</text>
</comment>
<dbReference type="GO" id="GO:0016020">
    <property type="term" value="C:membrane"/>
    <property type="evidence" value="ECO:0007669"/>
    <property type="project" value="UniProtKB-SubCell"/>
</dbReference>
<name>A0A934VA64_9BACT</name>
<dbReference type="NCBIfam" id="TIGR00815">
    <property type="entry name" value="sulP"/>
    <property type="match status" value="1"/>
</dbReference>
<keyword evidence="3 5" id="KW-1133">Transmembrane helix</keyword>
<feature type="transmembrane region" description="Helical" evidence="5">
    <location>
        <begin position="215"/>
        <end position="241"/>
    </location>
</feature>
<feature type="transmembrane region" description="Helical" evidence="5">
    <location>
        <begin position="133"/>
        <end position="155"/>
    </location>
</feature>
<dbReference type="InterPro" id="IPR001902">
    <property type="entry name" value="SLC26A/SulP_fam"/>
</dbReference>
<dbReference type="Pfam" id="PF01740">
    <property type="entry name" value="STAS"/>
    <property type="match status" value="1"/>
</dbReference>
<keyword evidence="8" id="KW-1185">Reference proteome</keyword>
<accession>A0A934VA64</accession>
<evidence type="ECO:0000256" key="3">
    <source>
        <dbReference type="ARBA" id="ARBA00022989"/>
    </source>
</evidence>
<feature type="transmembrane region" description="Helical" evidence="5">
    <location>
        <begin position="82"/>
        <end position="102"/>
    </location>
</feature>
<keyword evidence="2 5" id="KW-0812">Transmembrane</keyword>
<evidence type="ECO:0000313" key="7">
    <source>
        <dbReference type="EMBL" id="MBK1814536.1"/>
    </source>
</evidence>
<dbReference type="RefSeq" id="WP_200349497.1">
    <property type="nucleotide sequence ID" value="NZ_BAABHZ010000010.1"/>
</dbReference>
<feature type="domain" description="STAS" evidence="6">
    <location>
        <begin position="446"/>
        <end position="565"/>
    </location>
</feature>
<feature type="transmembrane region" description="Helical" evidence="5">
    <location>
        <begin position="189"/>
        <end position="208"/>
    </location>
</feature>
<evidence type="ECO:0000256" key="1">
    <source>
        <dbReference type="ARBA" id="ARBA00004141"/>
    </source>
</evidence>
<reference evidence="7" key="1">
    <citation type="submission" date="2021-01" db="EMBL/GenBank/DDBJ databases">
        <title>Modified the classification status of verrucomicrobia.</title>
        <authorList>
            <person name="Feng X."/>
        </authorList>
    </citation>
    <scope>NUCLEOTIDE SEQUENCE</scope>
    <source>
        <strain evidence="7">JCM 18052</strain>
    </source>
</reference>